<protein>
    <recommendedName>
        <fullName evidence="1">2-oxoisovalerate dehydrogenase subunit alpha</fullName>
        <ecNumber evidence="1">1.2.4.4</ecNumber>
    </recommendedName>
    <alternativeName>
        <fullName evidence="1">Branched-chain alpha-keto acid dehydrogenase E1 component alpha chain</fullName>
    </alternativeName>
</protein>
<dbReference type="GO" id="GO:0003863">
    <property type="term" value="F:branched-chain 2-oxo acid dehydrogenase activity"/>
    <property type="evidence" value="ECO:0007669"/>
    <property type="project" value="UniProtKB-EC"/>
</dbReference>
<dbReference type="FunFam" id="3.40.50.970:FF:000057">
    <property type="entry name" value="2-oxoisovalerate dehydrogenase subunit alpha"/>
    <property type="match status" value="1"/>
</dbReference>
<comment type="cofactor">
    <cofactor evidence="1">
        <name>thiamine diphosphate</name>
        <dbReference type="ChEBI" id="CHEBI:58937"/>
    </cofactor>
</comment>
<proteinExistence type="inferred from homology"/>
<dbReference type="OMA" id="VLPYYRD"/>
<comment type="caution">
    <text evidence="3">The sequence shown here is derived from an EMBL/GenBank/DDBJ whole genome shotgun (WGS) entry which is preliminary data.</text>
</comment>
<organism evidence="3 4">
    <name type="scientific">Paramecium primaurelia</name>
    <dbReference type="NCBI Taxonomy" id="5886"/>
    <lineage>
        <taxon>Eukaryota</taxon>
        <taxon>Sar</taxon>
        <taxon>Alveolata</taxon>
        <taxon>Ciliophora</taxon>
        <taxon>Intramacronucleata</taxon>
        <taxon>Oligohymenophorea</taxon>
        <taxon>Peniculida</taxon>
        <taxon>Parameciidae</taxon>
        <taxon>Paramecium</taxon>
    </lineage>
</organism>
<accession>A0A8S1L712</accession>
<evidence type="ECO:0000313" key="3">
    <source>
        <dbReference type="EMBL" id="CAD8063217.1"/>
    </source>
</evidence>
<dbReference type="InterPro" id="IPR050771">
    <property type="entry name" value="Alpha-ketoacid_DH_E1_comp"/>
</dbReference>
<dbReference type="PANTHER" id="PTHR43380:SF1">
    <property type="entry name" value="2-OXOISOVALERATE DEHYDROGENASE SUBUNIT ALPHA, MITOCHONDRIAL"/>
    <property type="match status" value="1"/>
</dbReference>
<gene>
    <name evidence="3" type="ORF">PPRIM_AZ9-3.1.T0340209</name>
</gene>
<keyword evidence="1" id="KW-0786">Thiamine pyrophosphate</keyword>
<keyword evidence="4" id="KW-1185">Reference proteome</keyword>
<dbReference type="AlphaFoldDB" id="A0A8S1L712"/>
<dbReference type="CDD" id="cd02000">
    <property type="entry name" value="TPP_E1_PDC_ADC_BCADC"/>
    <property type="match status" value="1"/>
</dbReference>
<evidence type="ECO:0000259" key="2">
    <source>
        <dbReference type="Pfam" id="PF00676"/>
    </source>
</evidence>
<comment type="similarity">
    <text evidence="1">Belongs to the BCKDHA family.</text>
</comment>
<dbReference type="InterPro" id="IPR001017">
    <property type="entry name" value="DH_E1"/>
</dbReference>
<dbReference type="GO" id="GO:0009083">
    <property type="term" value="P:branched-chain amino acid catabolic process"/>
    <property type="evidence" value="ECO:0007669"/>
    <property type="project" value="TreeGrafter"/>
</dbReference>
<evidence type="ECO:0000256" key="1">
    <source>
        <dbReference type="RuleBase" id="RU365014"/>
    </source>
</evidence>
<comment type="function">
    <text evidence="1">The branched-chain alpha-keto dehydrogenase complex catalyzes the overall conversion of alpha-keto acids to acyl-CoA and CO(2). It contains multiple copies of three enzymatic components: branched-chain alpha-keto acid decarboxylase (E1), lipoamide acyltransferase (E2) and lipoamide dehydrogenase (E3).</text>
</comment>
<sequence>MKHFMRFSKISKAFKEVPSQYVYQINPIKNFEPIKQFRVIDLEGNLIAKEYNNIPKETLNQIFDLMISIEEMDNILYMSQRQGKISFYMTSFGETATTVGTTAALQPQDFIFPQYREQGSFMWRGFTIEQIVNQCIGNHLDGGKGRQMPVHYGSKDLNIVTVSSPLTTQVPQASGAGYGFRVNGENKIAATWFGEGAASEGDFHSAMNFAQTLKCQTLFLCRNNHYAISTPTDDQFRGDTIAGKAPAYGMRTLKIDGNDLLAVYNGVKYAREEIIKNKEPFFIEFITYRIGDHSTSDHSVLYRSQEEIDSWKSGNNPINRLGLFLKKQGLRQFNDEHDNQIRKDVRNRVIAALKNGSEQQSPSIQDLFTDVYDEVLPHLQDQYTQLREHLTKYKDQYPINKFKGGL</sequence>
<dbReference type="PANTHER" id="PTHR43380">
    <property type="entry name" value="2-OXOISOVALERATE DEHYDROGENASE SUBUNIT ALPHA, MITOCHONDRIAL"/>
    <property type="match status" value="1"/>
</dbReference>
<name>A0A8S1L712_PARPR</name>
<keyword evidence="1" id="KW-0560">Oxidoreductase</keyword>
<evidence type="ECO:0000313" key="4">
    <source>
        <dbReference type="Proteomes" id="UP000688137"/>
    </source>
</evidence>
<dbReference type="EC" id="1.2.4.4" evidence="1"/>
<dbReference type="EMBL" id="CAJJDM010000033">
    <property type="protein sequence ID" value="CAD8063217.1"/>
    <property type="molecule type" value="Genomic_DNA"/>
</dbReference>
<dbReference type="Proteomes" id="UP000688137">
    <property type="component" value="Unassembled WGS sequence"/>
</dbReference>
<reference evidence="3" key="1">
    <citation type="submission" date="2021-01" db="EMBL/GenBank/DDBJ databases">
        <authorList>
            <consortium name="Genoscope - CEA"/>
            <person name="William W."/>
        </authorList>
    </citation>
    <scope>NUCLEOTIDE SEQUENCE</scope>
</reference>
<comment type="catalytic activity">
    <reaction evidence="1">
        <text>N(6)-[(R)-lipoyl]-L-lysyl-[protein] + 3-methyl-2-oxobutanoate + H(+) = N(6)-[(R)-S(8)-2-methylpropanoyldihydrolipoyl]-L-lysyl-[protein] + CO2</text>
        <dbReference type="Rhea" id="RHEA:13457"/>
        <dbReference type="Rhea" id="RHEA-COMP:10474"/>
        <dbReference type="Rhea" id="RHEA-COMP:10497"/>
        <dbReference type="ChEBI" id="CHEBI:11851"/>
        <dbReference type="ChEBI" id="CHEBI:15378"/>
        <dbReference type="ChEBI" id="CHEBI:16526"/>
        <dbReference type="ChEBI" id="CHEBI:83099"/>
        <dbReference type="ChEBI" id="CHEBI:83142"/>
        <dbReference type="EC" id="1.2.4.4"/>
    </reaction>
</comment>
<feature type="domain" description="Dehydrogenase E1 component" evidence="2">
    <location>
        <begin position="65"/>
        <end position="363"/>
    </location>
</feature>
<dbReference type="Pfam" id="PF00676">
    <property type="entry name" value="E1_dh"/>
    <property type="match status" value="1"/>
</dbReference>